<comment type="caution">
    <text evidence="3">The sequence shown here is derived from an EMBL/GenBank/DDBJ whole genome shotgun (WGS) entry which is preliminary data.</text>
</comment>
<dbReference type="InterPro" id="IPR012963">
    <property type="entry name" value="HAAS_TM"/>
</dbReference>
<keyword evidence="4" id="KW-1185">Reference proteome</keyword>
<feature type="transmembrane region" description="Helical" evidence="1">
    <location>
        <begin position="143"/>
        <end position="162"/>
    </location>
</feature>
<dbReference type="Gene3D" id="1.10.1900.10">
    <property type="entry name" value="c-terminal domain of poly(a) binding protein"/>
    <property type="match status" value="1"/>
</dbReference>
<feature type="transmembrane region" description="Helical" evidence="1">
    <location>
        <begin position="228"/>
        <end position="247"/>
    </location>
</feature>
<gene>
    <name evidence="3" type="ORF">JOC54_004101</name>
</gene>
<feature type="transmembrane region" description="Helical" evidence="1">
    <location>
        <begin position="107"/>
        <end position="131"/>
    </location>
</feature>
<dbReference type="PANTHER" id="PTHR41307">
    <property type="entry name" value="MEMBRANE PROTEIN-RELATED"/>
    <property type="match status" value="1"/>
</dbReference>
<reference evidence="3" key="1">
    <citation type="submission" date="2021-01" db="EMBL/GenBank/DDBJ databases">
        <title>Genomic Encyclopedia of Type Strains, Phase IV (KMG-IV): sequencing the most valuable type-strain genomes for metagenomic binning, comparative biology and taxonomic classification.</title>
        <authorList>
            <person name="Goeker M."/>
        </authorList>
    </citation>
    <scope>NUCLEOTIDE SEQUENCE</scope>
    <source>
        <strain evidence="3">DSM 21943</strain>
    </source>
</reference>
<protein>
    <submittedName>
        <fullName evidence="3">DNA-binding ferritin-like protein (Dps family)</fullName>
    </submittedName>
</protein>
<feature type="transmembrane region" description="Helical" evidence="1">
    <location>
        <begin position="174"/>
        <end position="193"/>
    </location>
</feature>
<dbReference type="EMBL" id="JAFBCV010000017">
    <property type="protein sequence ID" value="MBM7840808.1"/>
    <property type="molecule type" value="Genomic_DNA"/>
</dbReference>
<dbReference type="RefSeq" id="WP_204468632.1">
    <property type="nucleotide sequence ID" value="NZ_JAFBCV010000017.1"/>
</dbReference>
<feature type="domain" description="HAAS transmembrane region" evidence="2">
    <location>
        <begin position="92"/>
        <end position="206"/>
    </location>
</feature>
<evidence type="ECO:0000256" key="1">
    <source>
        <dbReference type="SAM" id="Phobius"/>
    </source>
</evidence>
<dbReference type="PANTHER" id="PTHR41307:SF1">
    <property type="entry name" value="MEMBRANE PROTEIN"/>
    <property type="match status" value="1"/>
</dbReference>
<name>A0ABS2SZ63_9BACI</name>
<dbReference type="Proteomes" id="UP001179280">
    <property type="component" value="Unassembled WGS sequence"/>
</dbReference>
<evidence type="ECO:0000313" key="3">
    <source>
        <dbReference type="EMBL" id="MBM7840808.1"/>
    </source>
</evidence>
<keyword evidence="1" id="KW-1133">Transmembrane helix</keyword>
<dbReference type="Pfam" id="PF08006">
    <property type="entry name" value="HAAS_TM"/>
    <property type="match status" value="1"/>
</dbReference>
<evidence type="ECO:0000313" key="4">
    <source>
        <dbReference type="Proteomes" id="UP001179280"/>
    </source>
</evidence>
<keyword evidence="1" id="KW-0472">Membrane</keyword>
<organism evidence="3 4">
    <name type="scientific">Shouchella xiaoxiensis</name>
    <dbReference type="NCBI Taxonomy" id="766895"/>
    <lineage>
        <taxon>Bacteria</taxon>
        <taxon>Bacillati</taxon>
        <taxon>Bacillota</taxon>
        <taxon>Bacilli</taxon>
        <taxon>Bacillales</taxon>
        <taxon>Bacillaceae</taxon>
        <taxon>Shouchella</taxon>
    </lineage>
</organism>
<feature type="transmembrane region" description="Helical" evidence="1">
    <location>
        <begin position="77"/>
        <end position="95"/>
    </location>
</feature>
<evidence type="ECO:0000259" key="2">
    <source>
        <dbReference type="Pfam" id="PF08006"/>
    </source>
</evidence>
<accession>A0ABS2SZ63</accession>
<keyword evidence="1" id="KW-0812">Transmembrane</keyword>
<sequence>MTTINLSQESNRFIEDLRVYLYSSGKKESEIHEIIEELEVHLFEAEANGKSIEQVVGNSPKLYMESISKEMKTDHRGWLKIIPIIFLGGLSYSILGDLLSQGTLSYSILLLVGLVLNFLLFFFGVALSFRISAKNSFRKTTELLCLAGPILVSVLFFVAILLMDRRYVTPVIEFGTAASLFIGFGFVLFLIALSIWSKTIIIPLTLLALYLPSELLKQTSLSEQTQLISSMLLTYGIIGGYLLLFFLKEKKKENEPV</sequence>
<proteinExistence type="predicted"/>
<dbReference type="SUPFAM" id="SSF158560">
    <property type="entry name" value="BH3980-like"/>
    <property type="match status" value="1"/>
</dbReference>